<dbReference type="PANTHER" id="PTHR44688">
    <property type="entry name" value="DNA-BINDING TRANSCRIPTIONAL ACTIVATOR DEVR_DOSR"/>
    <property type="match status" value="1"/>
</dbReference>
<dbReference type="InterPro" id="IPR000792">
    <property type="entry name" value="Tscrpt_reg_LuxR_C"/>
</dbReference>
<evidence type="ECO:0000313" key="10">
    <source>
        <dbReference type="Proteomes" id="UP000182108"/>
    </source>
</evidence>
<keyword evidence="5" id="KW-0804">Transcription</keyword>
<dbReference type="PANTHER" id="PTHR44688:SF16">
    <property type="entry name" value="DNA-BINDING TRANSCRIPTIONAL ACTIVATOR DEVR_DOSR"/>
    <property type="match status" value="1"/>
</dbReference>
<dbReference type="GO" id="GO:0003677">
    <property type="term" value="F:DNA binding"/>
    <property type="evidence" value="ECO:0007669"/>
    <property type="project" value="UniProtKB-KW"/>
</dbReference>
<keyword evidence="3" id="KW-0805">Transcription regulation</keyword>
<dbReference type="Gene3D" id="1.10.10.10">
    <property type="entry name" value="Winged helix-like DNA-binding domain superfamily/Winged helix DNA-binding domain"/>
    <property type="match status" value="1"/>
</dbReference>
<dbReference type="SMART" id="SM00421">
    <property type="entry name" value="HTH_LUXR"/>
    <property type="match status" value="1"/>
</dbReference>
<evidence type="ECO:0000313" key="9">
    <source>
        <dbReference type="EMBL" id="CUB07293.1"/>
    </source>
</evidence>
<keyword evidence="10" id="KW-1185">Reference proteome</keyword>
<dbReference type="FunFam" id="3.40.50.2300:FF:000018">
    <property type="entry name" value="DNA-binding transcriptional regulator NtrC"/>
    <property type="match status" value="1"/>
</dbReference>
<dbReference type="Gene3D" id="3.40.50.2300">
    <property type="match status" value="1"/>
</dbReference>
<dbReference type="InterPro" id="IPR011006">
    <property type="entry name" value="CheY-like_superfamily"/>
</dbReference>
<dbReference type="InterPro" id="IPR036388">
    <property type="entry name" value="WH-like_DNA-bd_sf"/>
</dbReference>
<dbReference type="SUPFAM" id="SSF52172">
    <property type="entry name" value="CheY-like"/>
    <property type="match status" value="1"/>
</dbReference>
<dbReference type="GO" id="GO:0006355">
    <property type="term" value="P:regulation of DNA-templated transcription"/>
    <property type="evidence" value="ECO:0007669"/>
    <property type="project" value="InterPro"/>
</dbReference>
<dbReference type="PROSITE" id="PS50110">
    <property type="entry name" value="RESPONSE_REGULATORY"/>
    <property type="match status" value="1"/>
</dbReference>
<dbReference type="PRINTS" id="PR00038">
    <property type="entry name" value="HTHLUXR"/>
</dbReference>
<dbReference type="EMBL" id="CYHH01000006">
    <property type="protein sequence ID" value="CUB07293.1"/>
    <property type="molecule type" value="Genomic_DNA"/>
</dbReference>
<keyword evidence="4" id="KW-0238">DNA-binding</keyword>
<dbReference type="AlphaFoldDB" id="A0A0K6IW35"/>
<evidence type="ECO:0000259" key="7">
    <source>
        <dbReference type="PROSITE" id="PS50043"/>
    </source>
</evidence>
<dbReference type="CDD" id="cd17537">
    <property type="entry name" value="REC_FixJ"/>
    <property type="match status" value="1"/>
</dbReference>
<dbReference type="Pfam" id="PF00196">
    <property type="entry name" value="GerE"/>
    <property type="match status" value="1"/>
</dbReference>
<gene>
    <name evidence="9" type="ORF">Ga0061068_10641</name>
</gene>
<dbReference type="GO" id="GO:0000160">
    <property type="term" value="P:phosphorelay signal transduction system"/>
    <property type="evidence" value="ECO:0007669"/>
    <property type="project" value="UniProtKB-KW"/>
</dbReference>
<proteinExistence type="predicted"/>
<protein>
    <submittedName>
        <fullName evidence="9">Two component transcriptional regulator, LuxR family</fullName>
    </submittedName>
</protein>
<evidence type="ECO:0000256" key="3">
    <source>
        <dbReference type="ARBA" id="ARBA00023015"/>
    </source>
</evidence>
<evidence type="ECO:0000259" key="8">
    <source>
        <dbReference type="PROSITE" id="PS50110"/>
    </source>
</evidence>
<evidence type="ECO:0000256" key="5">
    <source>
        <dbReference type="ARBA" id="ARBA00023163"/>
    </source>
</evidence>
<dbReference type="PROSITE" id="PS50043">
    <property type="entry name" value="HTH_LUXR_2"/>
    <property type="match status" value="1"/>
</dbReference>
<dbReference type="InterPro" id="IPR001789">
    <property type="entry name" value="Sig_transdc_resp-reg_receiver"/>
</dbReference>
<feature type="domain" description="HTH luxR-type" evidence="7">
    <location>
        <begin position="139"/>
        <end position="202"/>
    </location>
</feature>
<dbReference type="Pfam" id="PF00072">
    <property type="entry name" value="Response_reg"/>
    <property type="match status" value="1"/>
</dbReference>
<dbReference type="OrthoDB" id="9802186at2"/>
<accession>A0A0K6IW35</accession>
<dbReference type="CDD" id="cd06170">
    <property type="entry name" value="LuxR_C_like"/>
    <property type="match status" value="1"/>
</dbReference>
<keyword evidence="1 6" id="KW-0597">Phosphoprotein</keyword>
<dbReference type="Proteomes" id="UP000182108">
    <property type="component" value="Unassembled WGS sequence"/>
</dbReference>
<dbReference type="RefSeq" id="WP_088178275.1">
    <property type="nucleotide sequence ID" value="NZ_CYHH01000006.1"/>
</dbReference>
<evidence type="ECO:0000256" key="6">
    <source>
        <dbReference type="PROSITE-ProRule" id="PRU00169"/>
    </source>
</evidence>
<feature type="modified residue" description="4-aspartylphosphate" evidence="6">
    <location>
        <position position="58"/>
    </location>
</feature>
<dbReference type="SUPFAM" id="SSF46894">
    <property type="entry name" value="C-terminal effector domain of the bipartite response regulators"/>
    <property type="match status" value="1"/>
</dbReference>
<sequence length="215" mass="24499">MNGMEEGRLVHVVDDDEAMRDSLQWLLEGSGHCVRTYVDAASFLAAVGPQDGGCVLLDVRMPGMSGLELFDELRRRELPLAVIFITGHGDIPMAVRLLRKGAVDFLEKPFSDAQLLDRIEEALGRSRTLRERQRRRQEIERRLASLSQREREVLALIVAGRLNKQVADDLGISIKTVEVYRARVMEKMASDSLAELVQTMTWWEEERVRPWGQLE</sequence>
<organism evidence="9 10">
    <name type="scientific">Tepidiphilus thermophilus</name>
    <dbReference type="NCBI Taxonomy" id="876478"/>
    <lineage>
        <taxon>Bacteria</taxon>
        <taxon>Pseudomonadati</taxon>
        <taxon>Pseudomonadota</taxon>
        <taxon>Hydrogenophilia</taxon>
        <taxon>Hydrogenophilales</taxon>
        <taxon>Hydrogenophilaceae</taxon>
        <taxon>Tepidiphilus</taxon>
    </lineage>
</organism>
<evidence type="ECO:0000256" key="2">
    <source>
        <dbReference type="ARBA" id="ARBA00023012"/>
    </source>
</evidence>
<keyword evidence="2" id="KW-0902">Two-component regulatory system</keyword>
<feature type="domain" description="Response regulatory" evidence="8">
    <location>
        <begin position="9"/>
        <end position="123"/>
    </location>
</feature>
<dbReference type="InterPro" id="IPR016032">
    <property type="entry name" value="Sig_transdc_resp-reg_C-effctor"/>
</dbReference>
<dbReference type="SMART" id="SM00448">
    <property type="entry name" value="REC"/>
    <property type="match status" value="1"/>
</dbReference>
<dbReference type="PROSITE" id="PS00622">
    <property type="entry name" value="HTH_LUXR_1"/>
    <property type="match status" value="1"/>
</dbReference>
<evidence type="ECO:0000256" key="1">
    <source>
        <dbReference type="ARBA" id="ARBA00022553"/>
    </source>
</evidence>
<name>A0A0K6IW35_9PROT</name>
<reference evidence="10" key="1">
    <citation type="submission" date="2015-08" db="EMBL/GenBank/DDBJ databases">
        <authorList>
            <person name="Babu N.S."/>
            <person name="Beckwith C.J."/>
            <person name="Beseler K.G."/>
            <person name="Brison A."/>
            <person name="Carone J.V."/>
            <person name="Caskin T.P."/>
            <person name="Diamond M."/>
            <person name="Durham M.E."/>
            <person name="Foxe J.M."/>
            <person name="Go M."/>
            <person name="Henderson B.A."/>
            <person name="Jones I.B."/>
            <person name="McGettigan J.A."/>
            <person name="Micheletti S.J."/>
            <person name="Nasrallah M.E."/>
            <person name="Ortiz D."/>
            <person name="Piller C.R."/>
            <person name="Privatt S.R."/>
            <person name="Schneider S.L."/>
            <person name="Sharp S."/>
            <person name="Smith T.C."/>
            <person name="Stanton J.D."/>
            <person name="Ullery H.E."/>
            <person name="Wilson R.J."/>
            <person name="Serrano M.G."/>
            <person name="Buck G."/>
            <person name="Lee V."/>
            <person name="Wang Y."/>
            <person name="Carvalho R."/>
            <person name="Voegtly L."/>
            <person name="Shi R."/>
            <person name="Duckworth R."/>
            <person name="Johnson A."/>
            <person name="Loviza R."/>
            <person name="Walstead R."/>
            <person name="Shah Z."/>
            <person name="Kiflezghi M."/>
            <person name="Wade K."/>
            <person name="Ball S.L."/>
            <person name="Bradley K.W."/>
            <person name="Asai D.J."/>
            <person name="Bowman C.A."/>
            <person name="Russell D.A."/>
            <person name="Pope W.H."/>
            <person name="Jacobs-Sera D."/>
            <person name="Hendrix R.W."/>
            <person name="Hatfull G.F."/>
        </authorList>
    </citation>
    <scope>NUCLEOTIDE SEQUENCE [LARGE SCALE GENOMIC DNA]</scope>
    <source>
        <strain evidence="10">JCM 19170</strain>
    </source>
</reference>
<evidence type="ECO:0000256" key="4">
    <source>
        <dbReference type="ARBA" id="ARBA00023125"/>
    </source>
</evidence>